<sequence>MKKTLFITITLSLTGCNNKEQSLLALIKEKDQEIEQLKSRSKKPQKATLKDGTKILAYDWEIAPKEIFNIPIGNSYYVGPEDAKVTIIEWMDYQ</sequence>
<dbReference type="EMBL" id="UINC01123694">
    <property type="protein sequence ID" value="SVD00338.1"/>
    <property type="molecule type" value="Genomic_DNA"/>
</dbReference>
<dbReference type="AlphaFoldDB" id="A0A382RTS0"/>
<dbReference type="PROSITE" id="PS51257">
    <property type="entry name" value="PROKAR_LIPOPROTEIN"/>
    <property type="match status" value="1"/>
</dbReference>
<accession>A0A382RTS0</accession>
<evidence type="ECO:0008006" key="2">
    <source>
        <dbReference type="Google" id="ProtNLM"/>
    </source>
</evidence>
<proteinExistence type="predicted"/>
<protein>
    <recommendedName>
        <fullName evidence="2">Lipoprotein</fullName>
    </recommendedName>
</protein>
<name>A0A382RTS0_9ZZZZ</name>
<reference evidence="1" key="1">
    <citation type="submission" date="2018-05" db="EMBL/GenBank/DDBJ databases">
        <authorList>
            <person name="Lanie J.A."/>
            <person name="Ng W.-L."/>
            <person name="Kazmierczak K.M."/>
            <person name="Andrzejewski T.M."/>
            <person name="Davidsen T.M."/>
            <person name="Wayne K.J."/>
            <person name="Tettelin H."/>
            <person name="Glass J.I."/>
            <person name="Rusch D."/>
            <person name="Podicherti R."/>
            <person name="Tsui H.-C.T."/>
            <person name="Winkler M.E."/>
        </authorList>
    </citation>
    <scope>NUCLEOTIDE SEQUENCE</scope>
</reference>
<evidence type="ECO:0000313" key="1">
    <source>
        <dbReference type="EMBL" id="SVD00338.1"/>
    </source>
</evidence>
<gene>
    <name evidence="1" type="ORF">METZ01_LOCUS353192</name>
</gene>
<organism evidence="1">
    <name type="scientific">marine metagenome</name>
    <dbReference type="NCBI Taxonomy" id="408172"/>
    <lineage>
        <taxon>unclassified sequences</taxon>
        <taxon>metagenomes</taxon>
        <taxon>ecological metagenomes</taxon>
    </lineage>
</organism>